<organism evidence="1 2">
    <name type="scientific">Kocuria dechangensis</name>
    <dbReference type="NCBI Taxonomy" id="1176249"/>
    <lineage>
        <taxon>Bacteria</taxon>
        <taxon>Bacillati</taxon>
        <taxon>Actinomycetota</taxon>
        <taxon>Actinomycetes</taxon>
        <taxon>Micrococcales</taxon>
        <taxon>Micrococcaceae</taxon>
        <taxon>Kocuria</taxon>
    </lineage>
</organism>
<accession>A0A917LVT6</accession>
<dbReference type="InterPro" id="IPR000014">
    <property type="entry name" value="PAS"/>
</dbReference>
<dbReference type="EMBL" id="BMEQ01000014">
    <property type="protein sequence ID" value="GGG61678.1"/>
    <property type="molecule type" value="Genomic_DNA"/>
</dbReference>
<sequence length="135" mass="15156">MTEGPDFERIFAALPGAYAVFDLHWNYVAATDMLLKTVNRSREEVIGKNQFEAFPDNPDDPDAKGNATMLAGFQRVLDERVGHSLPPTRYDVADENGVFQERWWRPVNEPVFGSDGEIRYIIHGIVDATAEVKGS</sequence>
<protein>
    <recommendedName>
        <fullName evidence="3">PAS domain-containing protein</fullName>
    </recommendedName>
</protein>
<dbReference type="Gene3D" id="3.30.450.20">
    <property type="entry name" value="PAS domain"/>
    <property type="match status" value="1"/>
</dbReference>
<reference evidence="1" key="1">
    <citation type="journal article" date="2014" name="Int. J. Syst. Evol. Microbiol.">
        <title>Complete genome sequence of Corynebacterium casei LMG S-19264T (=DSM 44701T), isolated from a smear-ripened cheese.</title>
        <authorList>
            <consortium name="US DOE Joint Genome Institute (JGI-PGF)"/>
            <person name="Walter F."/>
            <person name="Albersmeier A."/>
            <person name="Kalinowski J."/>
            <person name="Ruckert C."/>
        </authorList>
    </citation>
    <scope>NUCLEOTIDE SEQUENCE</scope>
    <source>
        <strain evidence="1">CGMCC 1.12187</strain>
    </source>
</reference>
<dbReference type="CDD" id="cd00130">
    <property type="entry name" value="PAS"/>
    <property type="match status" value="1"/>
</dbReference>
<keyword evidence="2" id="KW-1185">Reference proteome</keyword>
<comment type="caution">
    <text evidence="1">The sequence shown here is derived from an EMBL/GenBank/DDBJ whole genome shotgun (WGS) entry which is preliminary data.</text>
</comment>
<name>A0A917LVT6_9MICC</name>
<evidence type="ECO:0000313" key="2">
    <source>
        <dbReference type="Proteomes" id="UP000638848"/>
    </source>
</evidence>
<evidence type="ECO:0000313" key="1">
    <source>
        <dbReference type="EMBL" id="GGG61678.1"/>
    </source>
</evidence>
<proteinExistence type="predicted"/>
<evidence type="ECO:0008006" key="3">
    <source>
        <dbReference type="Google" id="ProtNLM"/>
    </source>
</evidence>
<dbReference type="SUPFAM" id="SSF55785">
    <property type="entry name" value="PYP-like sensor domain (PAS domain)"/>
    <property type="match status" value="1"/>
</dbReference>
<gene>
    <name evidence="1" type="ORF">GCM10011374_25950</name>
</gene>
<dbReference type="AlphaFoldDB" id="A0A917LVT6"/>
<dbReference type="Proteomes" id="UP000638848">
    <property type="component" value="Unassembled WGS sequence"/>
</dbReference>
<dbReference type="InterPro" id="IPR035965">
    <property type="entry name" value="PAS-like_dom_sf"/>
</dbReference>
<reference evidence="1" key="2">
    <citation type="submission" date="2020-09" db="EMBL/GenBank/DDBJ databases">
        <authorList>
            <person name="Sun Q."/>
            <person name="Zhou Y."/>
        </authorList>
    </citation>
    <scope>NUCLEOTIDE SEQUENCE</scope>
    <source>
        <strain evidence="1">CGMCC 1.12187</strain>
    </source>
</reference>